<keyword evidence="2" id="KW-1185">Reference proteome</keyword>
<organism evidence="1 2">
    <name type="scientific">Pseudaeromonas sharmana</name>
    <dbReference type="NCBI Taxonomy" id="328412"/>
    <lineage>
        <taxon>Bacteria</taxon>
        <taxon>Pseudomonadati</taxon>
        <taxon>Pseudomonadota</taxon>
        <taxon>Gammaproteobacteria</taxon>
        <taxon>Aeromonadales</taxon>
        <taxon>Aeromonadaceae</taxon>
        <taxon>Pseudaeromonas</taxon>
    </lineage>
</organism>
<evidence type="ECO:0000313" key="2">
    <source>
        <dbReference type="Proteomes" id="UP001595692"/>
    </source>
</evidence>
<sequence>MGGLSTMQCGGLIERLRCLHQTALDTGLKLWLQRELEGYEPSSPLPWYRIIECRQRGLFQHLGTGRQHTCQINELTISQRDLADIKFLQVRGPLLAYLDCHALVLERWPEPLLSEYSKLLIPEHACLHAWKEPLVSIRDKLVLGVDQLLQEYVPTMSREMSDCHLSLRAIQHRRWQI</sequence>
<accession>A0ABV8CNJ1</accession>
<evidence type="ECO:0000313" key="1">
    <source>
        <dbReference type="EMBL" id="MFC3913543.1"/>
    </source>
</evidence>
<dbReference type="RefSeq" id="WP_377151920.1">
    <property type="nucleotide sequence ID" value="NZ_JBHSAF010000007.1"/>
</dbReference>
<protein>
    <recommendedName>
        <fullName evidence="3">AbiTii domain-containing protein</fullName>
    </recommendedName>
</protein>
<dbReference type="EMBL" id="JBHSAF010000007">
    <property type="protein sequence ID" value="MFC3913543.1"/>
    <property type="molecule type" value="Genomic_DNA"/>
</dbReference>
<evidence type="ECO:0008006" key="3">
    <source>
        <dbReference type="Google" id="ProtNLM"/>
    </source>
</evidence>
<reference evidence="2" key="1">
    <citation type="journal article" date="2019" name="Int. J. Syst. Evol. Microbiol.">
        <title>The Global Catalogue of Microorganisms (GCM) 10K type strain sequencing project: providing services to taxonomists for standard genome sequencing and annotation.</title>
        <authorList>
            <consortium name="The Broad Institute Genomics Platform"/>
            <consortium name="The Broad Institute Genome Sequencing Center for Infectious Disease"/>
            <person name="Wu L."/>
            <person name="Ma J."/>
        </authorList>
    </citation>
    <scope>NUCLEOTIDE SEQUENCE [LARGE SCALE GENOMIC DNA]</scope>
    <source>
        <strain evidence="2">CCUG 54939</strain>
    </source>
</reference>
<dbReference type="Proteomes" id="UP001595692">
    <property type="component" value="Unassembled WGS sequence"/>
</dbReference>
<name>A0ABV8CNJ1_9GAMM</name>
<gene>
    <name evidence="1" type="ORF">ACFOSS_08700</name>
</gene>
<proteinExistence type="predicted"/>
<comment type="caution">
    <text evidence="1">The sequence shown here is derived from an EMBL/GenBank/DDBJ whole genome shotgun (WGS) entry which is preliminary data.</text>
</comment>